<proteinExistence type="predicted"/>
<reference evidence="1" key="1">
    <citation type="submission" date="2023-08" db="EMBL/GenBank/DDBJ databases">
        <title>The novel hydrolase IpcH responsible for the initial isoprocarb degradation step in Rhodococcus sp. D-6.</title>
        <authorList>
            <person name="Zhu Q."/>
        </authorList>
    </citation>
    <scope>NUCLEOTIDE SEQUENCE</scope>
    <source>
        <strain evidence="1">D-6</strain>
    </source>
</reference>
<protein>
    <recommendedName>
        <fullName evidence="2">Integrase</fullName>
    </recommendedName>
</protein>
<evidence type="ECO:0008006" key="2">
    <source>
        <dbReference type="Google" id="ProtNLM"/>
    </source>
</evidence>
<sequence>MSPSTSASLPPAKYARPSLIDVAVRQVNFVDPDGRSKVFDFTDIHAAPALLDDLVRAFASGVAPGGRWQSVATAEAAAGTAKHLARYLTEVHPHVISLADLTAEVWWAWRSEKDKHTRWPGQVTMMRALLSEATTLPQSTRRAMRAKAVKPRKRLPANDAYTRDEFTAIRTAANQRVNQTLRRIETNTAAMQRYLDGAEPADAPSFRVQGTRWTVGSLLAHLSRTGMMPSQYLAWAVSQKSCFDLRGVTNPAQALFPSIDEVQCLMVLLVCERGFNLSVMNALTVDSFRASDPGTEEPVHTVDVDKPRRGTRRYSTEILVGEAGKLWERAVTLTQPCRDALDAIGRPTDKLLVAHRHKNLTSDGPFRTEWTTACLGTSSASRTSGGPTWTFRRLRLTEQVLNQTARQNTETESEDIYRRPDPLTAEAASETITAGLNDAVAHAHASVHVRAMSISEVEQAKQNPEAVASALDVPVHTLELLLAGRLDTPTAACVDFFGSPFAVEAGQPCPASFFACFACGNAVITPRHLPRLVVLLDALDDIATVVTSNRWDRDFAEHYARLRTILTTNAKTAEIVQARDAARDEDREIVHRLLNRRLDG</sequence>
<accession>A0AAU7UVW4</accession>
<evidence type="ECO:0000313" key="1">
    <source>
        <dbReference type="EMBL" id="XBW03367.1"/>
    </source>
</evidence>
<gene>
    <name evidence="1" type="ORF">RBB84_19075</name>
</gene>
<dbReference type="EMBL" id="CP132970">
    <property type="protein sequence ID" value="XBW03367.1"/>
    <property type="molecule type" value="Genomic_DNA"/>
</dbReference>
<organism evidence="1">
    <name type="scientific">Rhodococcus sp. D-6</name>
    <dbReference type="NCBI Taxonomy" id="1387842"/>
    <lineage>
        <taxon>Bacteria</taxon>
        <taxon>Bacillati</taxon>
        <taxon>Actinomycetota</taxon>
        <taxon>Actinomycetes</taxon>
        <taxon>Mycobacteriales</taxon>
        <taxon>Nocardiaceae</taxon>
        <taxon>Rhodococcus</taxon>
    </lineage>
</organism>
<dbReference type="KEGG" id="rhox:RBB84_19075"/>
<name>A0AAU7UVW4_9NOCA</name>
<dbReference type="AlphaFoldDB" id="A0AAU7UVW4"/>
<dbReference type="RefSeq" id="WP_191903119.1">
    <property type="nucleotide sequence ID" value="NZ_CP132970.1"/>
</dbReference>